<protein>
    <submittedName>
        <fullName evidence="13">L-cystine transporter-like protein</fullName>
    </submittedName>
</protein>
<evidence type="ECO:0000256" key="1">
    <source>
        <dbReference type="ARBA" id="ARBA00004155"/>
    </source>
</evidence>
<keyword evidence="3" id="KW-0813">Transport</keyword>
<keyword evidence="6" id="KW-0769">Symport</keyword>
<evidence type="ECO:0000313" key="13">
    <source>
        <dbReference type="EMBL" id="KAF2399710.1"/>
    </source>
</evidence>
<evidence type="ECO:0000256" key="9">
    <source>
        <dbReference type="ARBA" id="ARBA00023228"/>
    </source>
</evidence>
<dbReference type="InterPro" id="IPR005282">
    <property type="entry name" value="LC_transporter"/>
</dbReference>
<evidence type="ECO:0000256" key="10">
    <source>
        <dbReference type="ARBA" id="ARBA00048473"/>
    </source>
</evidence>
<evidence type="ECO:0000256" key="12">
    <source>
        <dbReference type="SAM" id="Phobius"/>
    </source>
</evidence>
<evidence type="ECO:0000256" key="8">
    <source>
        <dbReference type="ARBA" id="ARBA00023136"/>
    </source>
</evidence>
<dbReference type="GO" id="GO:0015184">
    <property type="term" value="F:L-cystine transmembrane transporter activity"/>
    <property type="evidence" value="ECO:0007669"/>
    <property type="project" value="TreeGrafter"/>
</dbReference>
<dbReference type="EMBL" id="ML996697">
    <property type="protein sequence ID" value="KAF2399710.1"/>
    <property type="molecule type" value="Genomic_DNA"/>
</dbReference>
<evidence type="ECO:0000256" key="4">
    <source>
        <dbReference type="ARBA" id="ARBA00022692"/>
    </source>
</evidence>
<keyword evidence="5" id="KW-0677">Repeat</keyword>
<evidence type="ECO:0000256" key="11">
    <source>
        <dbReference type="SAM" id="MobiDB-lite"/>
    </source>
</evidence>
<keyword evidence="4 12" id="KW-0812">Transmembrane</keyword>
<reference evidence="13" key="1">
    <citation type="journal article" date="2020" name="Stud. Mycol.">
        <title>101 Dothideomycetes genomes: a test case for predicting lifestyles and emergence of pathogens.</title>
        <authorList>
            <person name="Haridas S."/>
            <person name="Albert R."/>
            <person name="Binder M."/>
            <person name="Bloem J."/>
            <person name="Labutti K."/>
            <person name="Salamov A."/>
            <person name="Andreopoulos B."/>
            <person name="Baker S."/>
            <person name="Barry K."/>
            <person name="Bills G."/>
            <person name="Bluhm B."/>
            <person name="Cannon C."/>
            <person name="Castanera R."/>
            <person name="Culley D."/>
            <person name="Daum C."/>
            <person name="Ezra D."/>
            <person name="Gonzalez J."/>
            <person name="Henrissat B."/>
            <person name="Kuo A."/>
            <person name="Liang C."/>
            <person name="Lipzen A."/>
            <person name="Lutzoni F."/>
            <person name="Magnuson J."/>
            <person name="Mondo S."/>
            <person name="Nolan M."/>
            <person name="Ohm R."/>
            <person name="Pangilinan J."/>
            <person name="Park H.-J."/>
            <person name="Ramirez L."/>
            <person name="Alfaro M."/>
            <person name="Sun H."/>
            <person name="Tritt A."/>
            <person name="Yoshinaga Y."/>
            <person name="Zwiers L.-H."/>
            <person name="Turgeon B."/>
            <person name="Goodwin S."/>
            <person name="Spatafora J."/>
            <person name="Crous P."/>
            <person name="Grigoriev I."/>
        </authorList>
    </citation>
    <scope>NUCLEOTIDE SEQUENCE</scope>
    <source>
        <strain evidence="13">CBS 262.69</strain>
    </source>
</reference>
<dbReference type="AlphaFoldDB" id="A0A6G1HUL1"/>
<dbReference type="Proteomes" id="UP000799640">
    <property type="component" value="Unassembled WGS sequence"/>
</dbReference>
<evidence type="ECO:0000256" key="6">
    <source>
        <dbReference type="ARBA" id="ARBA00022847"/>
    </source>
</evidence>
<feature type="transmembrane region" description="Helical" evidence="12">
    <location>
        <begin position="6"/>
        <end position="25"/>
    </location>
</feature>
<feature type="transmembrane region" description="Helical" evidence="12">
    <location>
        <begin position="89"/>
        <end position="111"/>
    </location>
</feature>
<dbReference type="OrthoDB" id="75720at2759"/>
<keyword evidence="9" id="KW-0458">Lysosome</keyword>
<feature type="transmembrane region" description="Helical" evidence="12">
    <location>
        <begin position="157"/>
        <end position="178"/>
    </location>
</feature>
<accession>A0A6G1HUL1</accession>
<sequence>MPSALEIISSVLGWTYFLCWSVSFYPQPLLNFRRRSTHGLAIDFPTLNVLGFGAYSITTLAFFYSPTIRSQYAFRHPASPEPTVRFNDVAFALHAFVLCVITYSQFFRWIWGFAVGARQRATLPTLLILWGSLGAMVGVVTVVGFAPGAGNDPRTWAWLDVIYALGYVKLACTVVKYCPQAYFNYKRKSTVGWSIGQILLDFSGGILSLLQLVIDSSMQGDWSGIAGNPVKLGLSNISVVFDVIFITQHYILYHGATNEDEEDKGWVGERSPLVGDRGDAEI</sequence>
<feature type="transmembrane region" description="Helical" evidence="12">
    <location>
        <begin position="190"/>
        <end position="214"/>
    </location>
</feature>
<keyword evidence="14" id="KW-1185">Reference proteome</keyword>
<dbReference type="Gene3D" id="1.20.1280.290">
    <property type="match status" value="2"/>
</dbReference>
<comment type="similarity">
    <text evidence="2">Belongs to the cystinosin family.</text>
</comment>
<dbReference type="Pfam" id="PF04193">
    <property type="entry name" value="PQ-loop"/>
    <property type="match status" value="2"/>
</dbReference>
<keyword evidence="8 12" id="KW-0472">Membrane</keyword>
<evidence type="ECO:0000313" key="14">
    <source>
        <dbReference type="Proteomes" id="UP000799640"/>
    </source>
</evidence>
<dbReference type="SMART" id="SM00679">
    <property type="entry name" value="CTNS"/>
    <property type="match status" value="2"/>
</dbReference>
<proteinExistence type="inferred from homology"/>
<feature type="transmembrane region" description="Helical" evidence="12">
    <location>
        <begin position="46"/>
        <end position="64"/>
    </location>
</feature>
<dbReference type="GO" id="GO:0015293">
    <property type="term" value="F:symporter activity"/>
    <property type="evidence" value="ECO:0007669"/>
    <property type="project" value="UniProtKB-KW"/>
</dbReference>
<organism evidence="13 14">
    <name type="scientific">Trichodelitschia bisporula</name>
    <dbReference type="NCBI Taxonomy" id="703511"/>
    <lineage>
        <taxon>Eukaryota</taxon>
        <taxon>Fungi</taxon>
        <taxon>Dikarya</taxon>
        <taxon>Ascomycota</taxon>
        <taxon>Pezizomycotina</taxon>
        <taxon>Dothideomycetes</taxon>
        <taxon>Dothideomycetes incertae sedis</taxon>
        <taxon>Phaeotrichales</taxon>
        <taxon>Phaeotrichaceae</taxon>
        <taxon>Trichodelitschia</taxon>
    </lineage>
</organism>
<feature type="transmembrane region" description="Helical" evidence="12">
    <location>
        <begin position="123"/>
        <end position="145"/>
    </location>
</feature>
<dbReference type="NCBIfam" id="TIGR00951">
    <property type="entry name" value="2A43"/>
    <property type="match status" value="1"/>
</dbReference>
<evidence type="ECO:0000256" key="3">
    <source>
        <dbReference type="ARBA" id="ARBA00022448"/>
    </source>
</evidence>
<dbReference type="GO" id="GO:0000324">
    <property type="term" value="C:fungal-type vacuole"/>
    <property type="evidence" value="ECO:0007669"/>
    <property type="project" value="TreeGrafter"/>
</dbReference>
<dbReference type="InterPro" id="IPR006603">
    <property type="entry name" value="PQ-loop_rpt"/>
</dbReference>
<evidence type="ECO:0000256" key="7">
    <source>
        <dbReference type="ARBA" id="ARBA00022989"/>
    </source>
</evidence>
<feature type="region of interest" description="Disordered" evidence="11">
    <location>
        <begin position="262"/>
        <end position="282"/>
    </location>
</feature>
<evidence type="ECO:0000256" key="5">
    <source>
        <dbReference type="ARBA" id="ARBA00022737"/>
    </source>
</evidence>
<gene>
    <name evidence="13" type="ORF">EJ06DRAFT_582953</name>
</gene>
<evidence type="ECO:0000256" key="2">
    <source>
        <dbReference type="ARBA" id="ARBA00006855"/>
    </source>
</evidence>
<dbReference type="FunFam" id="1.20.1280.290:FF:000016">
    <property type="entry name" value="Cystinosin homolog"/>
    <property type="match status" value="1"/>
</dbReference>
<comment type="catalytic activity">
    <reaction evidence="10">
        <text>L-cystine(out) + H(+)(out) = L-cystine(in) + H(+)(in)</text>
        <dbReference type="Rhea" id="RHEA:66172"/>
        <dbReference type="ChEBI" id="CHEBI:15378"/>
        <dbReference type="ChEBI" id="CHEBI:35491"/>
    </reaction>
    <physiologicalReaction direction="left-to-right" evidence="10">
        <dbReference type="Rhea" id="RHEA:66173"/>
    </physiologicalReaction>
</comment>
<dbReference type="PANTHER" id="PTHR13131">
    <property type="entry name" value="CYSTINOSIN"/>
    <property type="match status" value="1"/>
</dbReference>
<dbReference type="PANTHER" id="PTHR13131:SF5">
    <property type="entry name" value="CYSTINOSIN"/>
    <property type="match status" value="1"/>
</dbReference>
<comment type="subcellular location">
    <subcellularLocation>
        <location evidence="1">Lysosome membrane</location>
        <topology evidence="1">Multi-pass membrane protein</topology>
    </subcellularLocation>
</comment>
<name>A0A6G1HUL1_9PEZI</name>
<dbReference type="GO" id="GO:0005774">
    <property type="term" value="C:vacuolar membrane"/>
    <property type="evidence" value="ECO:0007669"/>
    <property type="project" value="TreeGrafter"/>
</dbReference>
<keyword evidence="7 12" id="KW-1133">Transmembrane helix</keyword>